<reference evidence="6" key="1">
    <citation type="submission" date="2017-04" db="EMBL/GenBank/DDBJ databases">
        <authorList>
            <person name="Varghese N."/>
            <person name="Submissions S."/>
        </authorList>
    </citation>
    <scope>NUCLEOTIDE SEQUENCE [LARGE SCALE GENOMIC DNA]</scope>
    <source>
        <strain evidence="6">VKM Ac-2121</strain>
    </source>
</reference>
<keyword evidence="5" id="KW-0479">Metal-binding</keyword>
<dbReference type="InterPro" id="IPR027383">
    <property type="entry name" value="Znf_put"/>
</dbReference>
<evidence type="ECO:0000256" key="2">
    <source>
        <dbReference type="ARBA" id="ARBA00023163"/>
    </source>
</evidence>
<name>A0A1X7N754_9MICO</name>
<feature type="domain" description="Putative zinc-finger" evidence="4">
    <location>
        <begin position="22"/>
        <end position="47"/>
    </location>
</feature>
<accession>A0A1X7N754</accession>
<evidence type="ECO:0000313" key="5">
    <source>
        <dbReference type="EMBL" id="SMH32447.1"/>
    </source>
</evidence>
<keyword evidence="2" id="KW-0804">Transcription</keyword>
<dbReference type="InterPro" id="IPR041916">
    <property type="entry name" value="Anti_sigma_zinc_sf"/>
</dbReference>
<dbReference type="EMBL" id="FXBM01000001">
    <property type="protein sequence ID" value="SMH32447.1"/>
    <property type="molecule type" value="Genomic_DNA"/>
</dbReference>
<organism evidence="5 6">
    <name type="scientific">Rathayibacter oskolensis</name>
    <dbReference type="NCBI Taxonomy" id="1891671"/>
    <lineage>
        <taxon>Bacteria</taxon>
        <taxon>Bacillati</taxon>
        <taxon>Actinomycetota</taxon>
        <taxon>Actinomycetes</taxon>
        <taxon>Micrococcales</taxon>
        <taxon>Microbacteriaceae</taxon>
        <taxon>Rathayibacter</taxon>
    </lineage>
</organism>
<dbReference type="Gene3D" id="1.10.10.1320">
    <property type="entry name" value="Anti-sigma factor, zinc-finger domain"/>
    <property type="match status" value="1"/>
</dbReference>
<keyword evidence="3" id="KW-1133">Transmembrane helix</keyword>
<keyword evidence="5" id="KW-0863">Zinc-finger</keyword>
<dbReference type="AlphaFoldDB" id="A0A1X7N754"/>
<keyword evidence="3" id="KW-0472">Membrane</keyword>
<dbReference type="Proteomes" id="UP000193711">
    <property type="component" value="Unassembled WGS sequence"/>
</dbReference>
<evidence type="ECO:0000256" key="1">
    <source>
        <dbReference type="ARBA" id="ARBA00023015"/>
    </source>
</evidence>
<keyword evidence="6" id="KW-1185">Reference proteome</keyword>
<proteinExistence type="predicted"/>
<keyword evidence="3" id="KW-0812">Transmembrane</keyword>
<keyword evidence="5" id="KW-0862">Zinc</keyword>
<dbReference type="STRING" id="1891671.SAMN06295885_0739"/>
<dbReference type="GO" id="GO:0008270">
    <property type="term" value="F:zinc ion binding"/>
    <property type="evidence" value="ECO:0007669"/>
    <property type="project" value="UniProtKB-KW"/>
</dbReference>
<evidence type="ECO:0000259" key="4">
    <source>
        <dbReference type="Pfam" id="PF13490"/>
    </source>
</evidence>
<sequence length="251" mass="26071">MSTDPRTDELPDDDAFRDWDAAYLLGALSTADRRAYELHLRSCPACREGLSEFVPLPGLLAHLPHDEALALLELPEGRPAEAAPPALLPRLAAAAASVRRRTRVRIAALVLVAAGVSAAAAIALPLVVGSALPLETAGATVSLASAPGVPVEATVRFVSEEWGTRIDMDCSWADQGGGEQDGAEPYRETGGVGYVMYVTDTSGSTEPVGSWTSTPGTRMHPTLATGLPLAEIAAVEVRVQGSDAVILTGAP</sequence>
<evidence type="ECO:0000256" key="3">
    <source>
        <dbReference type="SAM" id="Phobius"/>
    </source>
</evidence>
<dbReference type="RefSeq" id="WP_085475216.1">
    <property type="nucleotide sequence ID" value="NZ_FXBM01000001.1"/>
</dbReference>
<feature type="transmembrane region" description="Helical" evidence="3">
    <location>
        <begin position="106"/>
        <end position="128"/>
    </location>
</feature>
<gene>
    <name evidence="5" type="ORF">SAMN06295885_0739</name>
</gene>
<dbReference type="Pfam" id="PF13490">
    <property type="entry name" value="zf-HC2"/>
    <property type="match status" value="1"/>
</dbReference>
<keyword evidence="1" id="KW-0805">Transcription regulation</keyword>
<dbReference type="OrthoDB" id="5242431at2"/>
<protein>
    <submittedName>
        <fullName evidence="5">Putative zinc-finger</fullName>
    </submittedName>
</protein>
<evidence type="ECO:0000313" key="6">
    <source>
        <dbReference type="Proteomes" id="UP000193711"/>
    </source>
</evidence>